<dbReference type="EMBL" id="JAGTJR010000005">
    <property type="protein sequence ID" value="KAH7060664.1"/>
    <property type="molecule type" value="Genomic_DNA"/>
</dbReference>
<reference evidence="3 4" key="1">
    <citation type="journal article" date="2021" name="Nat. Commun.">
        <title>Genetic determinants of endophytism in the Arabidopsis root mycobiome.</title>
        <authorList>
            <person name="Mesny F."/>
            <person name="Miyauchi S."/>
            <person name="Thiergart T."/>
            <person name="Pickel B."/>
            <person name="Atanasova L."/>
            <person name="Karlsson M."/>
            <person name="Huettel B."/>
            <person name="Barry K.W."/>
            <person name="Haridas S."/>
            <person name="Chen C."/>
            <person name="Bauer D."/>
            <person name="Andreopoulos W."/>
            <person name="Pangilinan J."/>
            <person name="LaButti K."/>
            <person name="Riley R."/>
            <person name="Lipzen A."/>
            <person name="Clum A."/>
            <person name="Drula E."/>
            <person name="Henrissat B."/>
            <person name="Kohler A."/>
            <person name="Grigoriev I.V."/>
            <person name="Martin F.M."/>
            <person name="Hacquard S."/>
        </authorList>
    </citation>
    <scope>NUCLEOTIDE SEQUENCE [LARGE SCALE GENOMIC DNA]</scope>
    <source>
        <strain evidence="3 4">MPI-SDFR-AT-0080</strain>
    </source>
</reference>
<dbReference type="Pfam" id="PF07859">
    <property type="entry name" value="Abhydrolase_3"/>
    <property type="match status" value="1"/>
</dbReference>
<keyword evidence="4" id="KW-1185">Reference proteome</keyword>
<protein>
    <submittedName>
        <fullName evidence="3">Alpha/Beta hydrolase protein</fullName>
    </submittedName>
</protein>
<comment type="caution">
    <text evidence="3">The sequence shown here is derived from an EMBL/GenBank/DDBJ whole genome shotgun (WGS) entry which is preliminary data.</text>
</comment>
<dbReference type="PANTHER" id="PTHR48081">
    <property type="entry name" value="AB HYDROLASE SUPERFAMILY PROTEIN C4A8.06C"/>
    <property type="match status" value="1"/>
</dbReference>
<dbReference type="GO" id="GO:0016787">
    <property type="term" value="F:hydrolase activity"/>
    <property type="evidence" value="ECO:0007669"/>
    <property type="project" value="UniProtKB-KW"/>
</dbReference>
<dbReference type="InterPro" id="IPR050300">
    <property type="entry name" value="GDXG_lipolytic_enzyme"/>
</dbReference>
<organism evidence="3 4">
    <name type="scientific">Macrophomina phaseolina</name>
    <dbReference type="NCBI Taxonomy" id="35725"/>
    <lineage>
        <taxon>Eukaryota</taxon>
        <taxon>Fungi</taxon>
        <taxon>Dikarya</taxon>
        <taxon>Ascomycota</taxon>
        <taxon>Pezizomycotina</taxon>
        <taxon>Dothideomycetes</taxon>
        <taxon>Dothideomycetes incertae sedis</taxon>
        <taxon>Botryosphaeriales</taxon>
        <taxon>Botryosphaeriaceae</taxon>
        <taxon>Macrophomina</taxon>
    </lineage>
</organism>
<dbReference type="Proteomes" id="UP000774617">
    <property type="component" value="Unassembled WGS sequence"/>
</dbReference>
<dbReference type="InterPro" id="IPR029058">
    <property type="entry name" value="AB_hydrolase_fold"/>
</dbReference>
<proteinExistence type="predicted"/>
<evidence type="ECO:0000259" key="2">
    <source>
        <dbReference type="Pfam" id="PF07859"/>
    </source>
</evidence>
<dbReference type="Gene3D" id="3.40.50.1820">
    <property type="entry name" value="alpha/beta hydrolase"/>
    <property type="match status" value="1"/>
</dbReference>
<evidence type="ECO:0000256" key="1">
    <source>
        <dbReference type="ARBA" id="ARBA00022801"/>
    </source>
</evidence>
<dbReference type="PANTHER" id="PTHR48081:SF8">
    <property type="entry name" value="ALPHA_BETA HYDROLASE FOLD-3 DOMAIN-CONTAINING PROTEIN-RELATED"/>
    <property type="match status" value="1"/>
</dbReference>
<keyword evidence="1 3" id="KW-0378">Hydrolase</keyword>
<feature type="domain" description="Alpha/beta hydrolase fold-3" evidence="2">
    <location>
        <begin position="76"/>
        <end position="284"/>
    </location>
</feature>
<evidence type="ECO:0000313" key="3">
    <source>
        <dbReference type="EMBL" id="KAH7060664.1"/>
    </source>
</evidence>
<dbReference type="InterPro" id="IPR013094">
    <property type="entry name" value="AB_hydrolase_3"/>
</dbReference>
<sequence length="311" mass="33763">MAPYLDPVNRAFIDAGAKAGGPAVYELPFDKARAVLEDVQKHEQAKDIIREKIDAGSVETVLFKPSNVGHPLPLAFYFHGGGWILGSPNTHDSLVSDLVREAGVAIAFPYYTPAPDAQFPQQFEEAYAAIEHFVKHGEKYGLKTDRIVFAGDSAGGHMAVAMSALAAERKLPAVVAYQVLFYPVADTLNESETYKIFHDGPWLSVPLIRWMKDAFIPKTDDRSNNLASPVLLSKEQAAAQPPTLIITAAVDLLQKEGKNFGHLLQQAGVDVAIFEADGQIHDFAMLEPVRKSATSVASVELAALKIKKALS</sequence>
<name>A0ABQ8GPY5_9PEZI</name>
<accession>A0ABQ8GPY5</accession>
<gene>
    <name evidence="3" type="ORF">B0J12DRAFT_736975</name>
</gene>
<dbReference type="SUPFAM" id="SSF53474">
    <property type="entry name" value="alpha/beta-Hydrolases"/>
    <property type="match status" value="1"/>
</dbReference>
<evidence type="ECO:0000313" key="4">
    <source>
        <dbReference type="Proteomes" id="UP000774617"/>
    </source>
</evidence>